<evidence type="ECO:0000256" key="4">
    <source>
        <dbReference type="ARBA" id="ARBA00022748"/>
    </source>
</evidence>
<dbReference type="RefSeq" id="WP_008188979.1">
    <property type="nucleotide sequence ID" value="NZ_CM011002.1"/>
</dbReference>
<name>A0A5E8GVZ7_ROSAD</name>
<keyword evidence="4" id="KW-0201">Cytochrome c-type biogenesis</keyword>
<keyword evidence="5 7" id="KW-1133">Transmembrane helix</keyword>
<comment type="caution">
    <text evidence="9">The sequence shown here is derived from an EMBL/GenBank/DDBJ whole genome shotgun (WGS) entry which is preliminary data.</text>
</comment>
<dbReference type="PANTHER" id="PTHR31272:SF4">
    <property type="entry name" value="CYTOCHROME C-TYPE BIOGENESIS PROTEIN HI_1454-RELATED"/>
    <property type="match status" value="1"/>
</dbReference>
<dbReference type="GO" id="GO:0017004">
    <property type="term" value="P:cytochrome complex assembly"/>
    <property type="evidence" value="ECO:0007669"/>
    <property type="project" value="UniProtKB-KW"/>
</dbReference>
<accession>A0A5E8GVZ7</accession>
<evidence type="ECO:0000259" key="8">
    <source>
        <dbReference type="Pfam" id="PF02683"/>
    </source>
</evidence>
<dbReference type="InterPro" id="IPR051790">
    <property type="entry name" value="Cytochrome_c-biogenesis_DsbD"/>
</dbReference>
<feature type="domain" description="Cytochrome C biogenesis protein transmembrane" evidence="8">
    <location>
        <begin position="8"/>
        <end position="220"/>
    </location>
</feature>
<dbReference type="PANTHER" id="PTHR31272">
    <property type="entry name" value="CYTOCHROME C-TYPE BIOGENESIS PROTEIN HI_1454-RELATED"/>
    <property type="match status" value="1"/>
</dbReference>
<evidence type="ECO:0000256" key="5">
    <source>
        <dbReference type="ARBA" id="ARBA00022989"/>
    </source>
</evidence>
<dbReference type="InterPro" id="IPR003834">
    <property type="entry name" value="Cyt_c_assmbl_TM_dom"/>
</dbReference>
<evidence type="ECO:0000256" key="2">
    <source>
        <dbReference type="ARBA" id="ARBA00006143"/>
    </source>
</evidence>
<reference evidence="9 10" key="1">
    <citation type="submission" date="2008-01" db="EMBL/GenBank/DDBJ databases">
        <authorList>
            <person name="Wagner-Dobler I."/>
            <person name="Ferriera S."/>
            <person name="Johnson J."/>
            <person name="Kravitz S."/>
            <person name="Beeson K."/>
            <person name="Sutton G."/>
            <person name="Rogers Y.-H."/>
            <person name="Friedman R."/>
            <person name="Frazier M."/>
            <person name="Venter J.C."/>
        </authorList>
    </citation>
    <scope>NUCLEOTIDE SEQUENCE [LARGE SCALE GENOMIC DNA]</scope>
    <source>
        <strain evidence="10">DSM 17067 / NCIMB 14079 / DFL-11</strain>
    </source>
</reference>
<organism evidence="9 10">
    <name type="scientific">Roseibium alexandrii (strain DSM 17067 / NCIMB 14079 / DFL-11)</name>
    <name type="common">Labrenzia alexandrii</name>
    <dbReference type="NCBI Taxonomy" id="244592"/>
    <lineage>
        <taxon>Bacteria</taxon>
        <taxon>Pseudomonadati</taxon>
        <taxon>Pseudomonadota</taxon>
        <taxon>Alphaproteobacteria</taxon>
        <taxon>Hyphomicrobiales</taxon>
        <taxon>Stappiaceae</taxon>
        <taxon>Roseibium</taxon>
    </lineage>
</organism>
<dbReference type="Proteomes" id="UP000004703">
    <property type="component" value="Chromosome"/>
</dbReference>
<keyword evidence="6 7" id="KW-0472">Membrane</keyword>
<protein>
    <submittedName>
        <fullName evidence="9">Cytochrome c biogenesis protein</fullName>
    </submittedName>
</protein>
<dbReference type="Pfam" id="PF02683">
    <property type="entry name" value="DsbD_TM"/>
    <property type="match status" value="1"/>
</dbReference>
<comment type="similarity">
    <text evidence="2">Belongs to the DsbD family.</text>
</comment>
<comment type="subcellular location">
    <subcellularLocation>
        <location evidence="1">Membrane</location>
        <topology evidence="1">Multi-pass membrane protein</topology>
    </subcellularLocation>
</comment>
<proteinExistence type="inferred from homology"/>
<evidence type="ECO:0000256" key="7">
    <source>
        <dbReference type="SAM" id="Phobius"/>
    </source>
</evidence>
<keyword evidence="3 7" id="KW-0812">Transmembrane</keyword>
<feature type="transmembrane region" description="Helical" evidence="7">
    <location>
        <begin position="6"/>
        <end position="33"/>
    </location>
</feature>
<evidence type="ECO:0000256" key="6">
    <source>
        <dbReference type="ARBA" id="ARBA00023136"/>
    </source>
</evidence>
<feature type="transmembrane region" description="Helical" evidence="7">
    <location>
        <begin position="54"/>
        <end position="83"/>
    </location>
</feature>
<feature type="transmembrane region" description="Helical" evidence="7">
    <location>
        <begin position="213"/>
        <end position="234"/>
    </location>
</feature>
<evidence type="ECO:0000313" key="10">
    <source>
        <dbReference type="Proteomes" id="UP000004703"/>
    </source>
</evidence>
<dbReference type="AlphaFoldDB" id="A0A5E8GVZ7"/>
<feature type="transmembrane region" description="Helical" evidence="7">
    <location>
        <begin position="127"/>
        <end position="159"/>
    </location>
</feature>
<sequence length="244" mass="25836">MLEVSWGAAFLAGLLSFVSPCVLPIVPPYLCYLAGVSVDELKGNTAAATTGRRVVFAAIAFVLGFSAVFVALGATASVIGQSIARYYDILSYIAGTIIIIMGLHFLGIFRIGLLFREARVHVEKKPAGLVGAFIMGLAFAFGWTPCVGPVLAAILFVAGSSETTWHGAGLLAVYALGIGIPFILAAAFASQFLGWASRFRKHMGIIEKIMGGFLVLTGIMFITGQMSAIAFWLLETFPVFSQIG</sequence>
<feature type="transmembrane region" description="Helical" evidence="7">
    <location>
        <begin position="171"/>
        <end position="193"/>
    </location>
</feature>
<evidence type="ECO:0000256" key="1">
    <source>
        <dbReference type="ARBA" id="ARBA00004141"/>
    </source>
</evidence>
<evidence type="ECO:0000313" key="9">
    <source>
        <dbReference type="EMBL" id="EEE43107.1"/>
    </source>
</evidence>
<dbReference type="EMBL" id="ACCU02000004">
    <property type="protein sequence ID" value="EEE43107.1"/>
    <property type="molecule type" value="Genomic_DNA"/>
</dbReference>
<feature type="transmembrane region" description="Helical" evidence="7">
    <location>
        <begin position="89"/>
        <end position="115"/>
    </location>
</feature>
<gene>
    <name evidence="9" type="ORF">SADFL11_393</name>
</gene>
<dbReference type="GO" id="GO:0016020">
    <property type="term" value="C:membrane"/>
    <property type="evidence" value="ECO:0007669"/>
    <property type="project" value="UniProtKB-SubCell"/>
</dbReference>
<evidence type="ECO:0000256" key="3">
    <source>
        <dbReference type="ARBA" id="ARBA00022692"/>
    </source>
</evidence>
<reference evidence="9 10" key="2">
    <citation type="submission" date="2013-04" db="EMBL/GenBank/DDBJ databases">
        <authorList>
            <person name="Fiebig A."/>
            <person name="Pradella S."/>
            <person name="Wagner-Doebler I."/>
        </authorList>
    </citation>
    <scope>NUCLEOTIDE SEQUENCE [LARGE SCALE GENOMIC DNA]</scope>
    <source>
        <strain evidence="10">DSM 17067 / NCIMB 14079 / DFL-11</strain>
    </source>
</reference>